<dbReference type="InterPro" id="IPR010730">
    <property type="entry name" value="HET"/>
</dbReference>
<dbReference type="PANTHER" id="PTHR33112:SF16">
    <property type="entry name" value="HETEROKARYON INCOMPATIBILITY DOMAIN-CONTAINING PROTEIN"/>
    <property type="match status" value="1"/>
</dbReference>
<dbReference type="VEuPathDB" id="FungiDB:BO71DRAFT_329980"/>
<name>A0A319D540_9EURO</name>
<keyword evidence="3" id="KW-1185">Reference proteome</keyword>
<dbReference type="Pfam" id="PF06985">
    <property type="entry name" value="HET"/>
    <property type="match status" value="1"/>
</dbReference>
<protein>
    <recommendedName>
        <fullName evidence="1">Heterokaryon incompatibility domain-containing protein</fullName>
    </recommendedName>
</protein>
<evidence type="ECO:0000259" key="1">
    <source>
        <dbReference type="Pfam" id="PF06985"/>
    </source>
</evidence>
<dbReference type="STRING" id="1448320.A0A319D540"/>
<proteinExistence type="predicted"/>
<feature type="non-terminal residue" evidence="2">
    <location>
        <position position="1"/>
    </location>
</feature>
<organism evidence="2 3">
    <name type="scientific">Aspergillus ellipticus CBS 707.79</name>
    <dbReference type="NCBI Taxonomy" id="1448320"/>
    <lineage>
        <taxon>Eukaryota</taxon>
        <taxon>Fungi</taxon>
        <taxon>Dikarya</taxon>
        <taxon>Ascomycota</taxon>
        <taxon>Pezizomycotina</taxon>
        <taxon>Eurotiomycetes</taxon>
        <taxon>Eurotiomycetidae</taxon>
        <taxon>Eurotiales</taxon>
        <taxon>Aspergillaceae</taxon>
        <taxon>Aspergillus</taxon>
        <taxon>Aspergillus subgen. Circumdati</taxon>
    </lineage>
</organism>
<evidence type="ECO:0000313" key="3">
    <source>
        <dbReference type="Proteomes" id="UP000247810"/>
    </source>
</evidence>
<dbReference type="Proteomes" id="UP000247810">
    <property type="component" value="Unassembled WGS sequence"/>
</dbReference>
<dbReference type="OrthoDB" id="405906at2759"/>
<evidence type="ECO:0000313" key="2">
    <source>
        <dbReference type="EMBL" id="PYH92404.1"/>
    </source>
</evidence>
<sequence length="357" mass="40833">ICYLWADQLCIHQSDEAEKEEQYGQMDRIYECAFCTLVALVGGDSDQGLPGVTKPRPSYRMQIGNIALALQTIDPNAFIANSKWCTRGWTLQEYRLSQQLLYFSAFDIHFTTRSDGTRPGYKSDIYTGNIKGLPEPINSLSEYWKVLEHYSTRDLSHTEDILRAWRSILQKAHGTETYYGMPLHHMDKAGLWCPRTPYLTNLSFHQDVRRDGFPSWSWASYLGSITHFSMPLAGLAVWAIPIEGEARVSIAEPMSNMPFPLQRGDDILNPRWLVAAIAITWMEGCMKTQSPLKLERKSATFNALERRWSTYNQYWEDAEDAFGSYKDEINSPFSSEDYKTASSETGRILLHGQSAKF</sequence>
<dbReference type="AlphaFoldDB" id="A0A319D540"/>
<feature type="domain" description="Heterokaryon incompatibility" evidence="1">
    <location>
        <begin position="2"/>
        <end position="93"/>
    </location>
</feature>
<dbReference type="EMBL" id="KZ825917">
    <property type="protein sequence ID" value="PYH92404.1"/>
    <property type="molecule type" value="Genomic_DNA"/>
</dbReference>
<gene>
    <name evidence="2" type="ORF">BO71DRAFT_329980</name>
</gene>
<dbReference type="PANTHER" id="PTHR33112">
    <property type="entry name" value="DOMAIN PROTEIN, PUTATIVE-RELATED"/>
    <property type="match status" value="1"/>
</dbReference>
<accession>A0A319D540</accession>
<reference evidence="2 3" key="1">
    <citation type="submission" date="2018-02" db="EMBL/GenBank/DDBJ databases">
        <title>The genomes of Aspergillus section Nigri reveals drivers in fungal speciation.</title>
        <authorList>
            <consortium name="DOE Joint Genome Institute"/>
            <person name="Vesth T.C."/>
            <person name="Nybo J."/>
            <person name="Theobald S."/>
            <person name="Brandl J."/>
            <person name="Frisvad J.C."/>
            <person name="Nielsen K.F."/>
            <person name="Lyhne E.K."/>
            <person name="Kogle M.E."/>
            <person name="Kuo A."/>
            <person name="Riley R."/>
            <person name="Clum A."/>
            <person name="Nolan M."/>
            <person name="Lipzen A."/>
            <person name="Salamov A."/>
            <person name="Henrissat B."/>
            <person name="Wiebenga A."/>
            <person name="De vries R.P."/>
            <person name="Grigoriev I.V."/>
            <person name="Mortensen U.H."/>
            <person name="Andersen M.R."/>
            <person name="Baker S.E."/>
        </authorList>
    </citation>
    <scope>NUCLEOTIDE SEQUENCE [LARGE SCALE GENOMIC DNA]</scope>
    <source>
        <strain evidence="2 3">CBS 707.79</strain>
    </source>
</reference>